<dbReference type="Pfam" id="PF00903">
    <property type="entry name" value="Glyoxalase"/>
    <property type="match status" value="1"/>
</dbReference>
<feature type="domain" description="VOC" evidence="1">
    <location>
        <begin position="4"/>
        <end position="113"/>
    </location>
</feature>
<dbReference type="PROSITE" id="PS51819">
    <property type="entry name" value="VOC"/>
    <property type="match status" value="1"/>
</dbReference>
<dbReference type="InterPro" id="IPR029068">
    <property type="entry name" value="Glyas_Bleomycin-R_OHBP_Dase"/>
</dbReference>
<dbReference type="PANTHER" id="PTHR21366">
    <property type="entry name" value="GLYOXALASE FAMILY PROTEIN"/>
    <property type="match status" value="1"/>
</dbReference>
<keyword evidence="3" id="KW-1185">Reference proteome</keyword>
<protein>
    <submittedName>
        <fullName evidence="2">Glutathione transferase FosA</fullName>
        <ecNumber evidence="2">2.5.1.18</ecNumber>
    </submittedName>
</protein>
<dbReference type="Proteomes" id="UP000244911">
    <property type="component" value="Unassembled WGS sequence"/>
</dbReference>
<dbReference type="RefSeq" id="WP_108855707.1">
    <property type="nucleotide sequence ID" value="NZ_OMOI01000001.1"/>
</dbReference>
<proteinExistence type="predicted"/>
<dbReference type="InterPro" id="IPR004360">
    <property type="entry name" value="Glyas_Fos-R_dOase_dom"/>
</dbReference>
<name>A0A2R8AHW3_9RHOB</name>
<evidence type="ECO:0000313" key="2">
    <source>
        <dbReference type="EMBL" id="SPF75625.1"/>
    </source>
</evidence>
<dbReference type="Gene3D" id="3.10.180.10">
    <property type="entry name" value="2,3-Dihydroxybiphenyl 1,2-Dioxygenase, domain 1"/>
    <property type="match status" value="1"/>
</dbReference>
<dbReference type="SUPFAM" id="SSF54593">
    <property type="entry name" value="Glyoxalase/Bleomycin resistance protein/Dihydroxybiphenyl dioxygenase"/>
    <property type="match status" value="1"/>
</dbReference>
<dbReference type="PANTHER" id="PTHR21366:SF14">
    <property type="entry name" value="GLYOXALASE DOMAIN-CONTAINING PROTEIN 5"/>
    <property type="match status" value="1"/>
</dbReference>
<evidence type="ECO:0000259" key="1">
    <source>
        <dbReference type="PROSITE" id="PS51819"/>
    </source>
</evidence>
<keyword evidence="2" id="KW-0808">Transferase</keyword>
<dbReference type="InterPro" id="IPR037523">
    <property type="entry name" value="VOC_core"/>
</dbReference>
<evidence type="ECO:0000313" key="3">
    <source>
        <dbReference type="Proteomes" id="UP000244911"/>
    </source>
</evidence>
<dbReference type="InterPro" id="IPR050383">
    <property type="entry name" value="GlyoxalaseI/FosfomycinResist"/>
</dbReference>
<dbReference type="OrthoDB" id="9792626at2"/>
<dbReference type="EC" id="2.5.1.18" evidence="2"/>
<dbReference type="EMBL" id="OMOI01000001">
    <property type="protein sequence ID" value="SPF75625.1"/>
    <property type="molecule type" value="Genomic_DNA"/>
</dbReference>
<dbReference type="AlphaFoldDB" id="A0A2R8AHW3"/>
<sequence length="134" mass="15034">MITGVNHITLAVSDLRRSVVFYRDVLGATLRSIGARGAYLEFGDLWLCLALSDAPIQPRNDYTHFALASSDEDFPRLADRISSHAELWQDNHSQGPSLYFLDPDGHKLELHSGDLNARLDHYRASPDSPMRVLD</sequence>
<organism evidence="2 3">
    <name type="scientific">Aliiroseovarius pelagivivens</name>
    <dbReference type="NCBI Taxonomy" id="1639690"/>
    <lineage>
        <taxon>Bacteria</taxon>
        <taxon>Pseudomonadati</taxon>
        <taxon>Pseudomonadota</taxon>
        <taxon>Alphaproteobacteria</taxon>
        <taxon>Rhodobacterales</taxon>
        <taxon>Paracoccaceae</taxon>
        <taxon>Aliiroseovarius</taxon>
    </lineage>
</organism>
<dbReference type="GO" id="GO:0004364">
    <property type="term" value="F:glutathione transferase activity"/>
    <property type="evidence" value="ECO:0007669"/>
    <property type="project" value="UniProtKB-EC"/>
</dbReference>
<accession>A0A2R8AHW3</accession>
<gene>
    <name evidence="2" type="primary">fosA</name>
    <name evidence="2" type="ORF">ALP8811_00618</name>
</gene>
<reference evidence="2 3" key="1">
    <citation type="submission" date="2018-03" db="EMBL/GenBank/DDBJ databases">
        <authorList>
            <person name="Keele B.F."/>
        </authorList>
    </citation>
    <scope>NUCLEOTIDE SEQUENCE [LARGE SCALE GENOMIC DNA]</scope>
    <source>
        <strain evidence="2 3">CECT 8811</strain>
    </source>
</reference>